<sequence>MEIKAKNLTIGYDNKRIIDNLTLTLPAGKITALLGPNGCGKSTLLKCFSRLLTPQSGTLHIGDKPLSTLSSRELSQHMALLPQHPMVPEGITVRELVSYGRSPWLPLWGRLSNDDRQHVKQAMAKTQTESLADRQITELSGGQRQRVFLAMVLAQDTPVILLDEPTTYLDINHQVELMALLMQALKQKRKTVVTVLHDLNQASRYCDHLVLLAQGKLIAQGKPEIVMQPALLQQVFHIDAEIHPEPVSGKPMCIVV</sequence>
<dbReference type="PROSITE" id="PS50893">
    <property type="entry name" value="ABC_TRANSPORTER_2"/>
    <property type="match status" value="1"/>
</dbReference>
<dbReference type="Pfam" id="PF00005">
    <property type="entry name" value="ABC_tran"/>
    <property type="match status" value="1"/>
</dbReference>
<evidence type="ECO:0000256" key="4">
    <source>
        <dbReference type="ARBA" id="ARBA00022475"/>
    </source>
</evidence>
<dbReference type="InterPro" id="IPR017871">
    <property type="entry name" value="ABC_transporter-like_CS"/>
</dbReference>
<keyword evidence="7 12" id="KW-0067">ATP-binding</keyword>
<feature type="domain" description="ABC transporter" evidence="11">
    <location>
        <begin position="3"/>
        <end position="239"/>
    </location>
</feature>
<keyword evidence="10" id="KW-0472">Membrane</keyword>
<dbReference type="InterPro" id="IPR051535">
    <property type="entry name" value="Siderophore_ABC-ATPase"/>
</dbReference>
<gene>
    <name evidence="12" type="ORF">CYG68_18630</name>
</gene>
<dbReference type="PANTHER" id="PTHR42771:SF12">
    <property type="entry name" value="FE(3+) DICITRATE TRANSPORT ATP-BINDING PROTEIN FECE-RELATED"/>
    <property type="match status" value="1"/>
</dbReference>
<keyword evidence="9" id="KW-0406">Ion transport</keyword>
<dbReference type="InterPro" id="IPR027417">
    <property type="entry name" value="P-loop_NTPase"/>
</dbReference>
<dbReference type="InterPro" id="IPR003439">
    <property type="entry name" value="ABC_transporter-like_ATP-bd"/>
</dbReference>
<dbReference type="GO" id="GO:0016887">
    <property type="term" value="F:ATP hydrolysis activity"/>
    <property type="evidence" value="ECO:0007669"/>
    <property type="project" value="InterPro"/>
</dbReference>
<dbReference type="PANTHER" id="PTHR42771">
    <property type="entry name" value="IRON(3+)-HYDROXAMATE IMPORT ATP-BINDING PROTEIN FHUC"/>
    <property type="match status" value="1"/>
</dbReference>
<dbReference type="GO" id="GO:0005524">
    <property type="term" value="F:ATP binding"/>
    <property type="evidence" value="ECO:0007669"/>
    <property type="project" value="UniProtKB-KW"/>
</dbReference>
<dbReference type="EMBL" id="PKLF01000024">
    <property type="protein sequence ID" value="MBE8614384.1"/>
    <property type="molecule type" value="Genomic_DNA"/>
</dbReference>
<name>A0A8I0Q3R2_MORMO</name>
<evidence type="ECO:0000313" key="13">
    <source>
        <dbReference type="Proteomes" id="UP000650477"/>
    </source>
</evidence>
<accession>A0A8I0Q3R2</accession>
<evidence type="ECO:0000256" key="8">
    <source>
        <dbReference type="ARBA" id="ARBA00023004"/>
    </source>
</evidence>
<dbReference type="Proteomes" id="UP000650477">
    <property type="component" value="Unassembled WGS sequence"/>
</dbReference>
<dbReference type="AlphaFoldDB" id="A0A8I0Q3R2"/>
<comment type="similarity">
    <text evidence="2">Belongs to the ABC transporter superfamily.</text>
</comment>
<protein>
    <submittedName>
        <fullName evidence="12">Ferric citrate ABC transporter ATP-binding protein FecE</fullName>
    </submittedName>
</protein>
<evidence type="ECO:0000259" key="11">
    <source>
        <dbReference type="PROSITE" id="PS50893"/>
    </source>
</evidence>
<dbReference type="FunFam" id="3.40.50.300:FF:000134">
    <property type="entry name" value="Iron-enterobactin ABC transporter ATP-binding protein"/>
    <property type="match status" value="1"/>
</dbReference>
<evidence type="ECO:0000256" key="10">
    <source>
        <dbReference type="ARBA" id="ARBA00023136"/>
    </source>
</evidence>
<dbReference type="NCBIfam" id="NF008409">
    <property type="entry name" value="PRK11231.1"/>
    <property type="match status" value="1"/>
</dbReference>
<keyword evidence="5" id="KW-0410">Iron transport</keyword>
<dbReference type="GO" id="GO:0005886">
    <property type="term" value="C:plasma membrane"/>
    <property type="evidence" value="ECO:0007669"/>
    <property type="project" value="UniProtKB-SubCell"/>
</dbReference>
<reference evidence="12" key="1">
    <citation type="submission" date="2017-12" db="EMBL/GenBank/DDBJ databases">
        <title>Genome sequencing and analysis.</title>
        <authorList>
            <person name="Huang Y.-T."/>
        </authorList>
    </citation>
    <scope>NUCLEOTIDE SEQUENCE</scope>
    <source>
        <strain evidence="12">VGH116</strain>
    </source>
</reference>
<dbReference type="PROSITE" id="PS00211">
    <property type="entry name" value="ABC_TRANSPORTER_1"/>
    <property type="match status" value="1"/>
</dbReference>
<evidence type="ECO:0000256" key="6">
    <source>
        <dbReference type="ARBA" id="ARBA00022741"/>
    </source>
</evidence>
<dbReference type="CDD" id="cd03214">
    <property type="entry name" value="ABC_Iron-Siderophores_B12_Hemin"/>
    <property type="match status" value="1"/>
</dbReference>
<evidence type="ECO:0000256" key="1">
    <source>
        <dbReference type="ARBA" id="ARBA00004202"/>
    </source>
</evidence>
<evidence type="ECO:0000256" key="2">
    <source>
        <dbReference type="ARBA" id="ARBA00005417"/>
    </source>
</evidence>
<comment type="caution">
    <text evidence="12">The sequence shown here is derived from an EMBL/GenBank/DDBJ whole genome shotgun (WGS) entry which is preliminary data.</text>
</comment>
<dbReference type="Gene3D" id="3.40.50.300">
    <property type="entry name" value="P-loop containing nucleotide triphosphate hydrolases"/>
    <property type="match status" value="1"/>
</dbReference>
<dbReference type="InterPro" id="IPR003593">
    <property type="entry name" value="AAA+_ATPase"/>
</dbReference>
<evidence type="ECO:0000313" key="12">
    <source>
        <dbReference type="EMBL" id="MBE8614384.1"/>
    </source>
</evidence>
<keyword evidence="8" id="KW-0408">Iron</keyword>
<evidence type="ECO:0000256" key="5">
    <source>
        <dbReference type="ARBA" id="ARBA00022496"/>
    </source>
</evidence>
<evidence type="ECO:0000256" key="7">
    <source>
        <dbReference type="ARBA" id="ARBA00022840"/>
    </source>
</evidence>
<proteinExistence type="inferred from homology"/>
<evidence type="ECO:0000256" key="9">
    <source>
        <dbReference type="ARBA" id="ARBA00023065"/>
    </source>
</evidence>
<dbReference type="SMART" id="SM00382">
    <property type="entry name" value="AAA"/>
    <property type="match status" value="1"/>
</dbReference>
<comment type="subcellular location">
    <subcellularLocation>
        <location evidence="1">Cell membrane</location>
        <topology evidence="1">Peripheral membrane protein</topology>
    </subcellularLocation>
</comment>
<dbReference type="SUPFAM" id="SSF52540">
    <property type="entry name" value="P-loop containing nucleoside triphosphate hydrolases"/>
    <property type="match status" value="1"/>
</dbReference>
<dbReference type="GO" id="GO:0006826">
    <property type="term" value="P:iron ion transport"/>
    <property type="evidence" value="ECO:0007669"/>
    <property type="project" value="UniProtKB-KW"/>
</dbReference>
<keyword evidence="4" id="KW-1003">Cell membrane</keyword>
<dbReference type="RefSeq" id="WP_193830246.1">
    <property type="nucleotide sequence ID" value="NZ_PKLF01000024.1"/>
</dbReference>
<keyword evidence="6" id="KW-0547">Nucleotide-binding</keyword>
<organism evidence="12 13">
    <name type="scientific">Morganella morganii</name>
    <name type="common">Proteus morganii</name>
    <dbReference type="NCBI Taxonomy" id="582"/>
    <lineage>
        <taxon>Bacteria</taxon>
        <taxon>Pseudomonadati</taxon>
        <taxon>Pseudomonadota</taxon>
        <taxon>Gammaproteobacteria</taxon>
        <taxon>Enterobacterales</taxon>
        <taxon>Morganellaceae</taxon>
        <taxon>Morganella</taxon>
    </lineage>
</organism>
<keyword evidence="3" id="KW-0813">Transport</keyword>
<evidence type="ECO:0000256" key="3">
    <source>
        <dbReference type="ARBA" id="ARBA00022448"/>
    </source>
</evidence>